<keyword evidence="8" id="KW-1185">Reference proteome</keyword>
<dbReference type="PRINTS" id="PR01640">
    <property type="entry name" value="PROFILINPLNT"/>
</dbReference>
<dbReference type="KEGG" id="cthr:CTHT_0032700"/>
<dbReference type="Pfam" id="PF00235">
    <property type="entry name" value="Profilin"/>
    <property type="match status" value="1"/>
</dbReference>
<comment type="similarity">
    <text evidence="2 6">Belongs to the profilin family.</text>
</comment>
<accession>G0S593</accession>
<keyword evidence="3" id="KW-0963">Cytoplasm</keyword>
<evidence type="ECO:0000256" key="6">
    <source>
        <dbReference type="RuleBase" id="RU003909"/>
    </source>
</evidence>
<dbReference type="InterPro" id="IPR036140">
    <property type="entry name" value="PFN_sf"/>
</dbReference>
<dbReference type="AlphaFoldDB" id="G0S593"/>
<dbReference type="GO" id="GO:0005856">
    <property type="term" value="C:cytoskeleton"/>
    <property type="evidence" value="ECO:0007669"/>
    <property type="project" value="UniProtKB-SubCell"/>
</dbReference>
<reference evidence="7 8" key="1">
    <citation type="journal article" date="2011" name="Cell">
        <title>Insight into structure and assembly of the nuclear pore complex by utilizing the genome of a eukaryotic thermophile.</title>
        <authorList>
            <person name="Amlacher S."/>
            <person name="Sarges P."/>
            <person name="Flemming D."/>
            <person name="van Noort V."/>
            <person name="Kunze R."/>
            <person name="Devos D.P."/>
            <person name="Arumugam M."/>
            <person name="Bork P."/>
            <person name="Hurt E."/>
        </authorList>
    </citation>
    <scope>NUCLEOTIDE SEQUENCE [LARGE SCALE GENOMIC DNA]</scope>
    <source>
        <strain evidence="8">DSM 1495 / CBS 144.50 / IMI 039719</strain>
    </source>
</reference>
<dbReference type="RefSeq" id="XP_006693708.1">
    <property type="nucleotide sequence ID" value="XM_006693645.1"/>
</dbReference>
<dbReference type="PROSITE" id="PS00414">
    <property type="entry name" value="PROFILIN"/>
    <property type="match status" value="1"/>
</dbReference>
<proteinExistence type="inferred from homology"/>
<dbReference type="SUPFAM" id="SSF55770">
    <property type="entry name" value="Profilin (actin-binding protein)"/>
    <property type="match status" value="1"/>
</dbReference>
<evidence type="ECO:0000256" key="4">
    <source>
        <dbReference type="ARBA" id="ARBA00023203"/>
    </source>
</evidence>
<gene>
    <name evidence="7" type="ORF">CTHT_0032700</name>
</gene>
<evidence type="ECO:0000256" key="3">
    <source>
        <dbReference type="ARBA" id="ARBA00022490"/>
    </source>
</evidence>
<dbReference type="GO" id="GO:0005938">
    <property type="term" value="C:cell cortex"/>
    <property type="evidence" value="ECO:0007669"/>
    <property type="project" value="TreeGrafter"/>
</dbReference>
<dbReference type="InterPro" id="IPR048278">
    <property type="entry name" value="PFN"/>
</dbReference>
<dbReference type="InterPro" id="IPR005455">
    <property type="entry name" value="PFN_euk"/>
</dbReference>
<evidence type="ECO:0000313" key="7">
    <source>
        <dbReference type="EMBL" id="EGS21412.1"/>
    </source>
</evidence>
<dbReference type="Proteomes" id="UP000008066">
    <property type="component" value="Unassembled WGS sequence"/>
</dbReference>
<dbReference type="OMA" id="QGQKFML"/>
<evidence type="ECO:0000256" key="5">
    <source>
        <dbReference type="ARBA" id="ARBA00023212"/>
    </source>
</evidence>
<dbReference type="eggNOG" id="KOG1755">
    <property type="taxonomic scope" value="Eukaryota"/>
</dbReference>
<dbReference type="Gene3D" id="3.30.450.30">
    <property type="entry name" value="Dynein light chain 2a, cytoplasmic"/>
    <property type="match status" value="1"/>
</dbReference>
<dbReference type="HOGENOM" id="CLU_120772_1_1_1"/>
<sequence>MSWQAYVDSSLVGSGHIDKACIVSAAGDSTWAASAGFSVGADELKKVAAILTEAEKSSGPKPTTEDAQANGFYIAGERYIITRIDGRTIYGRLGKTGVCIAKTKQAILIGHHGENTIAGNASQTVEALADYLIKAGY</sequence>
<keyword evidence="5" id="KW-0206">Cytoskeleton</keyword>
<dbReference type="EMBL" id="GL988041">
    <property type="protein sequence ID" value="EGS21412.1"/>
    <property type="molecule type" value="Genomic_DNA"/>
</dbReference>
<dbReference type="PANTHER" id="PTHR11604:SF0">
    <property type="entry name" value="PROFILIN"/>
    <property type="match status" value="1"/>
</dbReference>
<name>G0S593_CHATD</name>
<protein>
    <recommendedName>
        <fullName evidence="6">Profilin</fullName>
    </recommendedName>
</protein>
<dbReference type="CDD" id="cd00148">
    <property type="entry name" value="PROF"/>
    <property type="match status" value="1"/>
</dbReference>
<keyword evidence="4 6" id="KW-0009">Actin-binding</keyword>
<comment type="subcellular location">
    <subcellularLocation>
        <location evidence="1">Cytoplasm</location>
        <location evidence="1">Cytoskeleton</location>
    </subcellularLocation>
</comment>
<evidence type="ECO:0000256" key="1">
    <source>
        <dbReference type="ARBA" id="ARBA00004245"/>
    </source>
</evidence>
<organism evidence="8">
    <name type="scientific">Chaetomium thermophilum (strain DSM 1495 / CBS 144.50 / IMI 039719)</name>
    <name type="common">Thermochaetoides thermophila</name>
    <dbReference type="NCBI Taxonomy" id="759272"/>
    <lineage>
        <taxon>Eukaryota</taxon>
        <taxon>Fungi</taxon>
        <taxon>Dikarya</taxon>
        <taxon>Ascomycota</taxon>
        <taxon>Pezizomycotina</taxon>
        <taxon>Sordariomycetes</taxon>
        <taxon>Sordariomycetidae</taxon>
        <taxon>Sordariales</taxon>
        <taxon>Chaetomiaceae</taxon>
        <taxon>Thermochaetoides</taxon>
    </lineage>
</organism>
<evidence type="ECO:0000313" key="8">
    <source>
        <dbReference type="Proteomes" id="UP000008066"/>
    </source>
</evidence>
<dbReference type="GeneID" id="18257308"/>
<dbReference type="SMART" id="SM00392">
    <property type="entry name" value="PROF"/>
    <property type="match status" value="1"/>
</dbReference>
<dbReference type="GO" id="GO:0003785">
    <property type="term" value="F:actin monomer binding"/>
    <property type="evidence" value="ECO:0007669"/>
    <property type="project" value="TreeGrafter"/>
</dbReference>
<dbReference type="InterPro" id="IPR027310">
    <property type="entry name" value="Profilin_CS"/>
</dbReference>
<dbReference type="STRING" id="759272.G0S593"/>
<dbReference type="PANTHER" id="PTHR11604">
    <property type="entry name" value="PROFILIN"/>
    <property type="match status" value="1"/>
</dbReference>
<evidence type="ECO:0000256" key="2">
    <source>
        <dbReference type="ARBA" id="ARBA00010058"/>
    </source>
</evidence>
<dbReference type="OrthoDB" id="421374at2759"/>